<evidence type="ECO:0000313" key="2">
    <source>
        <dbReference type="Proteomes" id="UP001151532"/>
    </source>
</evidence>
<dbReference type="OrthoDB" id="415358at2759"/>
<reference evidence="1" key="2">
    <citation type="journal article" date="2023" name="Int. J. Mol. Sci.">
        <title>De Novo Assembly and Annotation of 11 Diverse Shrub Willow (Salix) Genomes Reveals Novel Gene Organization in Sex-Linked Regions.</title>
        <authorList>
            <person name="Hyden B."/>
            <person name="Feng K."/>
            <person name="Yates T.B."/>
            <person name="Jawdy S."/>
            <person name="Cereghino C."/>
            <person name="Smart L.B."/>
            <person name="Muchero W."/>
        </authorList>
    </citation>
    <scope>NUCLEOTIDE SEQUENCE</scope>
    <source>
        <tissue evidence="1">Shoot tip</tissue>
    </source>
</reference>
<name>A0A9Q0WUP8_SALPP</name>
<reference evidence="1" key="1">
    <citation type="submission" date="2022-11" db="EMBL/GenBank/DDBJ databases">
        <authorList>
            <person name="Hyden B.L."/>
            <person name="Feng K."/>
            <person name="Yates T."/>
            <person name="Jawdy S."/>
            <person name="Smart L.B."/>
            <person name="Muchero W."/>
        </authorList>
    </citation>
    <scope>NUCLEOTIDE SEQUENCE</scope>
    <source>
        <tissue evidence="1">Shoot tip</tissue>
    </source>
</reference>
<protein>
    <submittedName>
        <fullName evidence="1">Uncharacterized protein</fullName>
    </submittedName>
</protein>
<dbReference type="AlphaFoldDB" id="A0A9Q0WUP8"/>
<dbReference type="PROSITE" id="PS51257">
    <property type="entry name" value="PROKAR_LIPOPROTEIN"/>
    <property type="match status" value="1"/>
</dbReference>
<keyword evidence="2" id="KW-1185">Reference proteome</keyword>
<comment type="caution">
    <text evidence="1">The sequence shown here is derived from an EMBL/GenBank/DDBJ whole genome shotgun (WGS) entry which is preliminary data.</text>
</comment>
<organism evidence="1 2">
    <name type="scientific">Salix purpurea</name>
    <name type="common">Purple osier willow</name>
    <dbReference type="NCBI Taxonomy" id="77065"/>
    <lineage>
        <taxon>Eukaryota</taxon>
        <taxon>Viridiplantae</taxon>
        <taxon>Streptophyta</taxon>
        <taxon>Embryophyta</taxon>
        <taxon>Tracheophyta</taxon>
        <taxon>Spermatophyta</taxon>
        <taxon>Magnoliopsida</taxon>
        <taxon>eudicotyledons</taxon>
        <taxon>Gunneridae</taxon>
        <taxon>Pentapetalae</taxon>
        <taxon>rosids</taxon>
        <taxon>fabids</taxon>
        <taxon>Malpighiales</taxon>
        <taxon>Salicaceae</taxon>
        <taxon>Saliceae</taxon>
        <taxon>Salix</taxon>
    </lineage>
</organism>
<evidence type="ECO:0000313" key="1">
    <source>
        <dbReference type="EMBL" id="KAJ6773822.1"/>
    </source>
</evidence>
<dbReference type="Proteomes" id="UP001151532">
    <property type="component" value="Chromosome 5"/>
</dbReference>
<gene>
    <name evidence="1" type="ORF">OIU79_017305</name>
</gene>
<dbReference type="EMBL" id="JAPFFK010000002">
    <property type="protein sequence ID" value="KAJ6773822.1"/>
    <property type="molecule type" value="Genomic_DNA"/>
</dbReference>
<sequence>MKFSKLSHPVSLGSLLSCFYSFMHLVSSYKFIVNRFNMYIIFKIRTEPSTPQGFSRHRETEEANM</sequence>
<proteinExistence type="predicted"/>
<accession>A0A9Q0WUP8</accession>